<evidence type="ECO:0000313" key="2">
    <source>
        <dbReference type="EMBL" id="SDR85045.1"/>
    </source>
</evidence>
<dbReference type="STRING" id="630515.SAMN04489812_0103"/>
<feature type="domain" description="N-acyltransferase N-terminal" evidence="1">
    <location>
        <begin position="32"/>
        <end position="133"/>
    </location>
</feature>
<accession>A0A1H1MFB5</accession>
<sequence>MTSQELNGSDDPEFDRRAGLGLDPNLLPSDADAARLLIKVGVRRRDVPFVLGTRPDPERDPDAWRVLDRGYRLLTASMGRPPIGHRGWPAVRDAGVVGAFAYVWAFLTVVPTVRAHHVALGLTDDESWDSLAARSRRRQ</sequence>
<proteinExistence type="predicted"/>
<dbReference type="RefSeq" id="WP_091518198.1">
    <property type="nucleotide sequence ID" value="NZ_LT629772.1"/>
</dbReference>
<protein>
    <recommendedName>
        <fullName evidence="1">N-acyltransferase N-terminal domain-containing protein</fullName>
    </recommendedName>
</protein>
<dbReference type="EMBL" id="LT629772">
    <property type="protein sequence ID" value="SDR85045.1"/>
    <property type="molecule type" value="Genomic_DNA"/>
</dbReference>
<dbReference type="Proteomes" id="UP000199103">
    <property type="component" value="Chromosome I"/>
</dbReference>
<name>A0A1H1MFB5_9ACTN</name>
<dbReference type="InterPro" id="IPR041273">
    <property type="entry name" value="NAT_N"/>
</dbReference>
<keyword evidence="3" id="KW-1185">Reference proteome</keyword>
<dbReference type="AlphaFoldDB" id="A0A1H1MFB5"/>
<reference evidence="2 3" key="1">
    <citation type="submission" date="2016-10" db="EMBL/GenBank/DDBJ databases">
        <authorList>
            <person name="de Groot N.N."/>
        </authorList>
    </citation>
    <scope>NUCLEOTIDE SEQUENCE [LARGE SCALE GENOMIC DNA]</scope>
    <source>
        <strain evidence="2 3">DSM 21800</strain>
    </source>
</reference>
<gene>
    <name evidence="2" type="ORF">SAMN04489812_0103</name>
</gene>
<organism evidence="2 3">
    <name type="scientific">Microlunatus soli</name>
    <dbReference type="NCBI Taxonomy" id="630515"/>
    <lineage>
        <taxon>Bacteria</taxon>
        <taxon>Bacillati</taxon>
        <taxon>Actinomycetota</taxon>
        <taxon>Actinomycetes</taxon>
        <taxon>Propionibacteriales</taxon>
        <taxon>Propionibacteriaceae</taxon>
        <taxon>Microlunatus</taxon>
    </lineage>
</organism>
<dbReference type="Pfam" id="PF18082">
    <property type="entry name" value="NAT_N"/>
    <property type="match status" value="1"/>
</dbReference>
<evidence type="ECO:0000313" key="3">
    <source>
        <dbReference type="Proteomes" id="UP000199103"/>
    </source>
</evidence>
<evidence type="ECO:0000259" key="1">
    <source>
        <dbReference type="Pfam" id="PF18082"/>
    </source>
</evidence>